<sequence>MASVASCLFCKIIKGAIPSYKLVETQFSYSFLDVGPLSRGHALVIPKHHAEKLHEVPDEYLGDVMHVAKKIVLATGATDYNILQNNGKISQVVPHVHFHVIPKPSESDESGLIIGWPAQKSLSEPEELKALHEELKAKLSKL</sequence>
<dbReference type="PANTHER" id="PTHR46648">
    <property type="entry name" value="HIT FAMILY PROTEIN 1"/>
    <property type="match status" value="1"/>
</dbReference>
<proteinExistence type="predicted"/>
<evidence type="ECO:0000256" key="3">
    <source>
        <dbReference type="PROSITE-ProRule" id="PRU00464"/>
    </source>
</evidence>
<dbReference type="InParanoid" id="A0A067MKT8"/>
<dbReference type="Pfam" id="PF01230">
    <property type="entry name" value="HIT"/>
    <property type="match status" value="1"/>
</dbReference>
<dbReference type="SUPFAM" id="SSF54197">
    <property type="entry name" value="HIT-like"/>
    <property type="match status" value="1"/>
</dbReference>
<evidence type="ECO:0000259" key="4">
    <source>
        <dbReference type="PROSITE" id="PS51084"/>
    </source>
</evidence>
<evidence type="ECO:0000313" key="5">
    <source>
        <dbReference type="EMBL" id="KDQ16179.1"/>
    </source>
</evidence>
<evidence type="ECO:0000256" key="2">
    <source>
        <dbReference type="PIRSR" id="PIRSR601310-3"/>
    </source>
</evidence>
<dbReference type="GO" id="GO:0003824">
    <property type="term" value="F:catalytic activity"/>
    <property type="evidence" value="ECO:0007669"/>
    <property type="project" value="InterPro"/>
</dbReference>
<keyword evidence="6" id="KW-1185">Reference proteome</keyword>
<dbReference type="PRINTS" id="PR00332">
    <property type="entry name" value="HISTRIAD"/>
</dbReference>
<feature type="short sequence motif" description="Histidine triad motif" evidence="2 3">
    <location>
        <begin position="95"/>
        <end position="99"/>
    </location>
</feature>
<dbReference type="Proteomes" id="UP000027195">
    <property type="component" value="Unassembled WGS sequence"/>
</dbReference>
<feature type="domain" description="HIT" evidence="4">
    <location>
        <begin position="8"/>
        <end position="111"/>
    </location>
</feature>
<dbReference type="InterPro" id="IPR011146">
    <property type="entry name" value="HIT-like"/>
</dbReference>
<dbReference type="EMBL" id="KL198029">
    <property type="protein sequence ID" value="KDQ16179.1"/>
    <property type="molecule type" value="Genomic_DNA"/>
</dbReference>
<dbReference type="PROSITE" id="PS51084">
    <property type="entry name" value="HIT_2"/>
    <property type="match status" value="1"/>
</dbReference>
<gene>
    <name evidence="5" type="ORF">BOTBODRAFT_270166</name>
</gene>
<evidence type="ECO:0000256" key="1">
    <source>
        <dbReference type="PIRSR" id="PIRSR601310-1"/>
    </source>
</evidence>
<protein>
    <recommendedName>
        <fullName evidence="4">HIT domain-containing protein</fullName>
    </recommendedName>
</protein>
<dbReference type="InterPro" id="IPR039384">
    <property type="entry name" value="HINT"/>
</dbReference>
<dbReference type="FunCoup" id="A0A067MKT8">
    <property type="interactions" value="185"/>
</dbReference>
<reference evidence="6" key="1">
    <citation type="journal article" date="2014" name="Proc. Natl. Acad. Sci. U.S.A.">
        <title>Extensive sampling of basidiomycete genomes demonstrates inadequacy of the white-rot/brown-rot paradigm for wood decay fungi.</title>
        <authorList>
            <person name="Riley R."/>
            <person name="Salamov A.A."/>
            <person name="Brown D.W."/>
            <person name="Nagy L.G."/>
            <person name="Floudas D."/>
            <person name="Held B.W."/>
            <person name="Levasseur A."/>
            <person name="Lombard V."/>
            <person name="Morin E."/>
            <person name="Otillar R."/>
            <person name="Lindquist E.A."/>
            <person name="Sun H."/>
            <person name="LaButti K.M."/>
            <person name="Schmutz J."/>
            <person name="Jabbour D."/>
            <person name="Luo H."/>
            <person name="Baker S.E."/>
            <person name="Pisabarro A.G."/>
            <person name="Walton J.D."/>
            <person name="Blanchette R.A."/>
            <person name="Henrissat B."/>
            <person name="Martin F."/>
            <person name="Cullen D."/>
            <person name="Hibbett D.S."/>
            <person name="Grigoriev I.V."/>
        </authorList>
    </citation>
    <scope>NUCLEOTIDE SEQUENCE [LARGE SCALE GENOMIC DNA]</scope>
    <source>
        <strain evidence="6">FD-172 SS1</strain>
    </source>
</reference>
<dbReference type="PANTHER" id="PTHR46648:SF1">
    <property type="entry name" value="ADENOSINE 5'-MONOPHOSPHORAMIDASE HNT1"/>
    <property type="match status" value="1"/>
</dbReference>
<feature type="active site" description="Tele-AMP-histidine intermediate" evidence="1">
    <location>
        <position position="97"/>
    </location>
</feature>
<dbReference type="HOGENOM" id="CLU_056776_3_0_1"/>
<dbReference type="AlphaFoldDB" id="A0A067MKT8"/>
<dbReference type="CDD" id="cd01277">
    <property type="entry name" value="HINT_subgroup"/>
    <property type="match status" value="1"/>
</dbReference>
<dbReference type="STRING" id="930990.A0A067MKT8"/>
<dbReference type="Gene3D" id="3.30.428.10">
    <property type="entry name" value="HIT-like"/>
    <property type="match status" value="1"/>
</dbReference>
<evidence type="ECO:0000313" key="6">
    <source>
        <dbReference type="Proteomes" id="UP000027195"/>
    </source>
</evidence>
<dbReference type="InterPro" id="IPR036265">
    <property type="entry name" value="HIT-like_sf"/>
</dbReference>
<dbReference type="GO" id="GO:0009117">
    <property type="term" value="P:nucleotide metabolic process"/>
    <property type="evidence" value="ECO:0007669"/>
    <property type="project" value="TreeGrafter"/>
</dbReference>
<dbReference type="OrthoDB" id="672793at2759"/>
<dbReference type="InterPro" id="IPR001310">
    <property type="entry name" value="Histidine_triad_HIT"/>
</dbReference>
<accession>A0A067MKT8</accession>
<organism evidence="5 6">
    <name type="scientific">Botryobasidium botryosum (strain FD-172 SS1)</name>
    <dbReference type="NCBI Taxonomy" id="930990"/>
    <lineage>
        <taxon>Eukaryota</taxon>
        <taxon>Fungi</taxon>
        <taxon>Dikarya</taxon>
        <taxon>Basidiomycota</taxon>
        <taxon>Agaricomycotina</taxon>
        <taxon>Agaricomycetes</taxon>
        <taxon>Cantharellales</taxon>
        <taxon>Botryobasidiaceae</taxon>
        <taxon>Botryobasidium</taxon>
    </lineage>
</organism>
<name>A0A067MKT8_BOTB1</name>